<dbReference type="EMBL" id="JMKI01000002">
    <property type="protein sequence ID" value="KEJ93538.1"/>
    <property type="molecule type" value="Genomic_DNA"/>
</dbReference>
<dbReference type="PANTHER" id="PTHR13627:SF31">
    <property type="entry name" value="RIBITOL 5-PHOSPHATE TRANSFERASE FKRP"/>
    <property type="match status" value="1"/>
</dbReference>
<evidence type="ECO:0000313" key="2">
    <source>
        <dbReference type="Proteomes" id="UP000027665"/>
    </source>
</evidence>
<dbReference type="STRING" id="2754.EH55_01835"/>
<accession>A0A073ITA2</accession>
<evidence type="ECO:0000313" key="1">
    <source>
        <dbReference type="EMBL" id="KEJ93538.1"/>
    </source>
</evidence>
<dbReference type="eggNOG" id="COG3475">
    <property type="taxonomic scope" value="Bacteria"/>
</dbReference>
<reference evidence="1 2" key="1">
    <citation type="submission" date="2014-04" db="EMBL/GenBank/DDBJ databases">
        <title>Draft Genome Sequence of Synergistes jonesii.</title>
        <authorList>
            <person name="Coil D.A."/>
            <person name="Eisen J.A."/>
            <person name="Holland-Moritz H.E."/>
        </authorList>
    </citation>
    <scope>NUCLEOTIDE SEQUENCE [LARGE SCALE GENOMIC DNA]</scope>
    <source>
        <strain evidence="1 2">78-1</strain>
    </source>
</reference>
<dbReference type="AlphaFoldDB" id="A0A073ITA2"/>
<organism evidence="1 2">
    <name type="scientific">Synergistes jonesii</name>
    <dbReference type="NCBI Taxonomy" id="2754"/>
    <lineage>
        <taxon>Bacteria</taxon>
        <taxon>Thermotogati</taxon>
        <taxon>Synergistota</taxon>
        <taxon>Synergistia</taxon>
        <taxon>Synergistales</taxon>
        <taxon>Synergistaceae</taxon>
        <taxon>Synergistes</taxon>
    </lineage>
</organism>
<protein>
    <submittedName>
        <fullName evidence="1">Uncharacterized protein</fullName>
    </submittedName>
</protein>
<dbReference type="OrthoDB" id="9786100at2"/>
<name>A0A073ITA2_9BACT</name>
<sequence length="183" mass="21424">MKQIQVHLEEAKVDFFFDFGTLLGIIREGHLLNHDLDMDIGVILKPSESETDIRKHMLEVGRLKYVYFLDDVGLVEESYMVNGIKVDVNYYRTSGDRSICYLLYREQAKKYRGDEMNAVELASKRISITKARFIDTDVNVPDNCAEYLETRYGRNWKIPDKNWCYWAGPSARKIPNMAHIQKF</sequence>
<dbReference type="PANTHER" id="PTHR13627">
    <property type="entry name" value="FUKUTIN RELATED PROTEIN"/>
    <property type="match status" value="1"/>
</dbReference>
<dbReference type="RefSeq" id="WP_037974026.1">
    <property type="nucleotide sequence ID" value="NZ_JMKI01000002.1"/>
</dbReference>
<keyword evidence="2" id="KW-1185">Reference proteome</keyword>
<proteinExistence type="predicted"/>
<gene>
    <name evidence="1" type="ORF">EH55_01835</name>
</gene>
<dbReference type="GeneID" id="90982428"/>
<dbReference type="Proteomes" id="UP000027665">
    <property type="component" value="Unassembled WGS sequence"/>
</dbReference>
<comment type="caution">
    <text evidence="1">The sequence shown here is derived from an EMBL/GenBank/DDBJ whole genome shotgun (WGS) entry which is preliminary data.</text>
</comment>
<dbReference type="InterPro" id="IPR052613">
    <property type="entry name" value="LicD_transferase"/>
</dbReference>